<evidence type="ECO:0000256" key="1">
    <source>
        <dbReference type="SAM" id="Phobius"/>
    </source>
</evidence>
<accession>A0ABP8DKR5</accession>
<keyword evidence="1" id="KW-0472">Membrane</keyword>
<dbReference type="Proteomes" id="UP001500620">
    <property type="component" value="Unassembled WGS sequence"/>
</dbReference>
<gene>
    <name evidence="2" type="ORF">GCM10022255_079150</name>
</gene>
<evidence type="ECO:0008006" key="4">
    <source>
        <dbReference type="Google" id="ProtNLM"/>
    </source>
</evidence>
<evidence type="ECO:0000313" key="3">
    <source>
        <dbReference type="Proteomes" id="UP001500620"/>
    </source>
</evidence>
<sequence length="339" mass="36702">MLQPAGLQDVAAPLRLLPAEHREPHEDGLADRVEVFELAHPHRDLFVDRVLLLRHAGSVLVFLWIVFSITTVVRMIPVETIIGAARDLAVAGRWDRAATLLDAAIAAVPEDDAARGNAARLALAAADVAVDAGWFTGGGDEGARLSKVDEYGLDPAQRWDLEFAWLRYEYRQHLGRPDRNVRHQGERLAETAPDERRRGWAHHYLGLITDNLFDERADAPAHYEAALARSGGDDLLRREALRHLGDHDHEAGEHDLALSRWREATEAGARAGAVPGTLSQQLLLAVLARDAGDEAGAAALAAEVARWANAIGAARTAAQATAFLAGVDPTQPPPSPEDS</sequence>
<feature type="transmembrane region" description="Helical" evidence="1">
    <location>
        <begin position="55"/>
        <end position="76"/>
    </location>
</feature>
<organism evidence="2 3">
    <name type="scientific">Dactylosporangium darangshiense</name>
    <dbReference type="NCBI Taxonomy" id="579108"/>
    <lineage>
        <taxon>Bacteria</taxon>
        <taxon>Bacillati</taxon>
        <taxon>Actinomycetota</taxon>
        <taxon>Actinomycetes</taxon>
        <taxon>Micromonosporales</taxon>
        <taxon>Micromonosporaceae</taxon>
        <taxon>Dactylosporangium</taxon>
    </lineage>
</organism>
<evidence type="ECO:0000313" key="2">
    <source>
        <dbReference type="EMBL" id="GAA4258447.1"/>
    </source>
</evidence>
<keyword evidence="1" id="KW-1133">Transmembrane helix</keyword>
<comment type="caution">
    <text evidence="2">The sequence shown here is derived from an EMBL/GenBank/DDBJ whole genome shotgun (WGS) entry which is preliminary data.</text>
</comment>
<keyword evidence="3" id="KW-1185">Reference proteome</keyword>
<dbReference type="EMBL" id="BAABAT010000031">
    <property type="protein sequence ID" value="GAA4258447.1"/>
    <property type="molecule type" value="Genomic_DNA"/>
</dbReference>
<reference evidence="3" key="1">
    <citation type="journal article" date="2019" name="Int. J. Syst. Evol. Microbiol.">
        <title>The Global Catalogue of Microorganisms (GCM) 10K type strain sequencing project: providing services to taxonomists for standard genome sequencing and annotation.</title>
        <authorList>
            <consortium name="The Broad Institute Genomics Platform"/>
            <consortium name="The Broad Institute Genome Sequencing Center for Infectious Disease"/>
            <person name="Wu L."/>
            <person name="Ma J."/>
        </authorList>
    </citation>
    <scope>NUCLEOTIDE SEQUENCE [LARGE SCALE GENOMIC DNA]</scope>
    <source>
        <strain evidence="3">JCM 17441</strain>
    </source>
</reference>
<protein>
    <recommendedName>
        <fullName evidence="4">Tetratricopeptide repeat protein</fullName>
    </recommendedName>
</protein>
<keyword evidence="1" id="KW-0812">Transmembrane</keyword>
<proteinExistence type="predicted"/>
<name>A0ABP8DKR5_9ACTN</name>